<evidence type="ECO:0000313" key="1">
    <source>
        <dbReference type="EMBL" id="EDQ89061.1"/>
    </source>
</evidence>
<dbReference type="GeneID" id="5891421"/>
<reference evidence="1 2" key="1">
    <citation type="journal article" date="2008" name="Nature">
        <title>The genome of the choanoflagellate Monosiga brevicollis and the origin of metazoans.</title>
        <authorList>
            <consortium name="JGI Sequencing"/>
            <person name="King N."/>
            <person name="Westbrook M.J."/>
            <person name="Young S.L."/>
            <person name="Kuo A."/>
            <person name="Abedin M."/>
            <person name="Chapman J."/>
            <person name="Fairclough S."/>
            <person name="Hellsten U."/>
            <person name="Isogai Y."/>
            <person name="Letunic I."/>
            <person name="Marr M."/>
            <person name="Pincus D."/>
            <person name="Putnam N."/>
            <person name="Rokas A."/>
            <person name="Wright K.J."/>
            <person name="Zuzow R."/>
            <person name="Dirks W."/>
            <person name="Good M."/>
            <person name="Goodstein D."/>
            <person name="Lemons D."/>
            <person name="Li W."/>
            <person name="Lyons J.B."/>
            <person name="Morris A."/>
            <person name="Nichols S."/>
            <person name="Richter D.J."/>
            <person name="Salamov A."/>
            <person name="Bork P."/>
            <person name="Lim W.A."/>
            <person name="Manning G."/>
            <person name="Miller W.T."/>
            <person name="McGinnis W."/>
            <person name="Shapiro H."/>
            <person name="Tjian R."/>
            <person name="Grigoriev I.V."/>
            <person name="Rokhsar D."/>
        </authorList>
    </citation>
    <scope>NUCLEOTIDE SEQUENCE [LARGE SCALE GENOMIC DNA]</scope>
    <source>
        <strain evidence="2">MX1 / ATCC 50154</strain>
    </source>
</reference>
<name>A9UZY9_MONBE</name>
<accession>A9UZY9</accession>
<proteinExistence type="predicted"/>
<dbReference type="Proteomes" id="UP000001357">
    <property type="component" value="Unassembled WGS sequence"/>
</dbReference>
<keyword evidence="2" id="KW-1185">Reference proteome</keyword>
<dbReference type="RefSeq" id="XP_001746166.1">
    <property type="nucleotide sequence ID" value="XM_001746114.1"/>
</dbReference>
<protein>
    <submittedName>
        <fullName evidence="1">Uncharacterized protein</fullName>
    </submittedName>
</protein>
<dbReference type="AlphaFoldDB" id="A9UZY9"/>
<organism evidence="1 2">
    <name type="scientific">Monosiga brevicollis</name>
    <name type="common">Choanoflagellate</name>
    <dbReference type="NCBI Taxonomy" id="81824"/>
    <lineage>
        <taxon>Eukaryota</taxon>
        <taxon>Choanoflagellata</taxon>
        <taxon>Craspedida</taxon>
        <taxon>Salpingoecidae</taxon>
        <taxon>Monosiga</taxon>
    </lineage>
</organism>
<sequence length="308" mass="33330">MSASLEQASSIMSSTTLQDVRQSLQGSLQGSLNDSSSTAQAVAQELIPTPTVLSISSAASVESFYRSFMNAKINHALTGVKGAYFPQMHVQLPVRVLYINGFKGVRKAVDEHFRPAESTSNLVKLGCAITPGIVMTPVSSILEACNANLNPEPLHVRWTRGIAARGMREVIFGLGLNQLSEEFEAFVPQHYSSAIRNALGSMMGGVLAGYLSHVPHNLSTMKLMNPSMSYAQLFRRFSEDKLTKVTWIPASFPAARRAMAMTLAVVWPKGLLVRTGQVVGSFIILNGIINVMSGAQWSRAAANDEDDL</sequence>
<dbReference type="EMBL" id="CH991552">
    <property type="protein sequence ID" value="EDQ89061.1"/>
    <property type="molecule type" value="Genomic_DNA"/>
</dbReference>
<dbReference type="eggNOG" id="ENOG502QSTD">
    <property type="taxonomic scope" value="Eukaryota"/>
</dbReference>
<dbReference type="InParanoid" id="A9UZY9"/>
<evidence type="ECO:0000313" key="2">
    <source>
        <dbReference type="Proteomes" id="UP000001357"/>
    </source>
</evidence>
<dbReference type="KEGG" id="mbr:MONBRDRAFT_8408"/>
<gene>
    <name evidence="1" type="ORF">MONBRDRAFT_8408</name>
</gene>